<dbReference type="PANTHER" id="PTHR45640:SF13">
    <property type="entry name" value="HEAT SHOCK PROTEIN 22-RELATED"/>
    <property type="match status" value="1"/>
</dbReference>
<accession>A0A443R4J3</accession>
<evidence type="ECO:0000259" key="4">
    <source>
        <dbReference type="PROSITE" id="PS01031"/>
    </source>
</evidence>
<proteinExistence type="inferred from homology"/>
<dbReference type="GO" id="GO:0005634">
    <property type="term" value="C:nucleus"/>
    <property type="evidence" value="ECO:0007669"/>
    <property type="project" value="TreeGrafter"/>
</dbReference>
<dbReference type="STRING" id="1965070.A0A443R4J3"/>
<evidence type="ECO:0000313" key="6">
    <source>
        <dbReference type="Proteomes" id="UP000285301"/>
    </source>
</evidence>
<evidence type="ECO:0000313" key="5">
    <source>
        <dbReference type="EMBL" id="RWS10191.1"/>
    </source>
</evidence>
<protein>
    <recommendedName>
        <fullName evidence="4">SHSP domain-containing protein</fullName>
    </recommendedName>
</protein>
<dbReference type="AlphaFoldDB" id="A0A443R4J3"/>
<dbReference type="Gene3D" id="2.60.40.790">
    <property type="match status" value="1"/>
</dbReference>
<dbReference type="InterPro" id="IPR002068">
    <property type="entry name" value="A-crystallin/Hsp20_dom"/>
</dbReference>
<sequence>MSLLIPFDFTRDLLNPLDFSDFDDYLWPLFIVPHSMRRLQNNVRKGVKRNADGFKLQVDCTHFKPEELSVKTVDGELIVHGKHEERPDEHGYVKREFTRRYTIPEGVETEHMNSSLDSEGTLTITAPRKKLKTESNERVIPITMGNALRIGNSNSKKNDGQKEGK</sequence>
<comment type="caution">
    <text evidence="5">The sequence shown here is derived from an EMBL/GenBank/DDBJ whole genome shotgun (WGS) entry which is preliminary data.</text>
</comment>
<evidence type="ECO:0000256" key="1">
    <source>
        <dbReference type="ARBA" id="ARBA00023016"/>
    </source>
</evidence>
<keyword evidence="1" id="KW-0346">Stress response</keyword>
<dbReference type="PRINTS" id="PR00299">
    <property type="entry name" value="ACRYSTALLIN"/>
</dbReference>
<dbReference type="EMBL" id="NCKU01002191">
    <property type="protein sequence ID" value="RWS10191.1"/>
    <property type="molecule type" value="Genomic_DNA"/>
</dbReference>
<dbReference type="GO" id="GO:0042026">
    <property type="term" value="P:protein refolding"/>
    <property type="evidence" value="ECO:0007669"/>
    <property type="project" value="TreeGrafter"/>
</dbReference>
<dbReference type="PANTHER" id="PTHR45640">
    <property type="entry name" value="HEAT SHOCK PROTEIN HSP-12.2-RELATED"/>
    <property type="match status" value="1"/>
</dbReference>
<evidence type="ECO:0000256" key="2">
    <source>
        <dbReference type="PROSITE-ProRule" id="PRU00285"/>
    </source>
</evidence>
<dbReference type="Proteomes" id="UP000285301">
    <property type="component" value="Unassembled WGS sequence"/>
</dbReference>
<dbReference type="GO" id="GO:0005737">
    <property type="term" value="C:cytoplasm"/>
    <property type="evidence" value="ECO:0007669"/>
    <property type="project" value="TreeGrafter"/>
</dbReference>
<dbReference type="SUPFAM" id="SSF49764">
    <property type="entry name" value="HSP20-like chaperones"/>
    <property type="match status" value="1"/>
</dbReference>
<dbReference type="InterPro" id="IPR001436">
    <property type="entry name" value="Alpha-crystallin/sHSP_animal"/>
</dbReference>
<keyword evidence="6" id="KW-1185">Reference proteome</keyword>
<dbReference type="PROSITE" id="PS01031">
    <property type="entry name" value="SHSP"/>
    <property type="match status" value="1"/>
</dbReference>
<name>A0A443R4J3_9ACAR</name>
<dbReference type="InterPro" id="IPR008978">
    <property type="entry name" value="HSP20-like_chaperone"/>
</dbReference>
<dbReference type="GO" id="GO:0051082">
    <property type="term" value="F:unfolded protein binding"/>
    <property type="evidence" value="ECO:0007669"/>
    <property type="project" value="TreeGrafter"/>
</dbReference>
<dbReference type="Pfam" id="PF00011">
    <property type="entry name" value="HSP20"/>
    <property type="match status" value="1"/>
</dbReference>
<gene>
    <name evidence="5" type="ORF">B4U79_14046</name>
</gene>
<evidence type="ECO:0000256" key="3">
    <source>
        <dbReference type="RuleBase" id="RU003616"/>
    </source>
</evidence>
<organism evidence="5 6">
    <name type="scientific">Dinothrombium tinctorium</name>
    <dbReference type="NCBI Taxonomy" id="1965070"/>
    <lineage>
        <taxon>Eukaryota</taxon>
        <taxon>Metazoa</taxon>
        <taxon>Ecdysozoa</taxon>
        <taxon>Arthropoda</taxon>
        <taxon>Chelicerata</taxon>
        <taxon>Arachnida</taxon>
        <taxon>Acari</taxon>
        <taxon>Acariformes</taxon>
        <taxon>Trombidiformes</taxon>
        <taxon>Prostigmata</taxon>
        <taxon>Anystina</taxon>
        <taxon>Parasitengona</taxon>
        <taxon>Trombidioidea</taxon>
        <taxon>Trombidiidae</taxon>
        <taxon>Dinothrombium</taxon>
    </lineage>
</organism>
<reference evidence="5 6" key="1">
    <citation type="journal article" date="2018" name="Gigascience">
        <title>Genomes of trombidid mites reveal novel predicted allergens and laterally-transferred genes associated with secondary metabolism.</title>
        <authorList>
            <person name="Dong X."/>
            <person name="Chaisiri K."/>
            <person name="Xia D."/>
            <person name="Armstrong S.D."/>
            <person name="Fang Y."/>
            <person name="Donnelly M.J."/>
            <person name="Kadowaki T."/>
            <person name="McGarry J.W."/>
            <person name="Darby A.C."/>
            <person name="Makepeace B.L."/>
        </authorList>
    </citation>
    <scope>NUCLEOTIDE SEQUENCE [LARGE SCALE GENOMIC DNA]</scope>
    <source>
        <strain evidence="5">UoL-WK</strain>
    </source>
</reference>
<dbReference type="CDD" id="cd06526">
    <property type="entry name" value="metazoan_ACD"/>
    <property type="match status" value="1"/>
</dbReference>
<feature type="domain" description="SHSP" evidence="4">
    <location>
        <begin position="34"/>
        <end position="145"/>
    </location>
</feature>
<dbReference type="GO" id="GO:0009408">
    <property type="term" value="P:response to heat"/>
    <property type="evidence" value="ECO:0007669"/>
    <property type="project" value="TreeGrafter"/>
</dbReference>
<dbReference type="OrthoDB" id="6416617at2759"/>
<comment type="similarity">
    <text evidence="2 3">Belongs to the small heat shock protein (HSP20) family.</text>
</comment>